<dbReference type="Gene3D" id="3.30.565.10">
    <property type="entry name" value="Histidine kinase-like ATPase, C-terminal domain"/>
    <property type="match status" value="1"/>
</dbReference>
<dbReference type="Gene3D" id="6.10.340.10">
    <property type="match status" value="1"/>
</dbReference>
<dbReference type="OrthoDB" id="224978at2"/>
<evidence type="ECO:0000256" key="6">
    <source>
        <dbReference type="ARBA" id="ARBA00022741"/>
    </source>
</evidence>
<dbReference type="EMBL" id="SLZY01000005">
    <property type="protein sequence ID" value="TCS72372.1"/>
    <property type="molecule type" value="Genomic_DNA"/>
</dbReference>
<dbReference type="GO" id="GO:0016020">
    <property type="term" value="C:membrane"/>
    <property type="evidence" value="ECO:0007669"/>
    <property type="project" value="UniProtKB-SubCell"/>
</dbReference>
<dbReference type="PANTHER" id="PTHR43065:SF46">
    <property type="entry name" value="C4-DICARBOXYLATE TRANSPORT SENSOR PROTEIN DCTB"/>
    <property type="match status" value="1"/>
</dbReference>
<dbReference type="InterPro" id="IPR003660">
    <property type="entry name" value="HAMP_dom"/>
</dbReference>
<name>A0A4R3JXW5_9PROT</name>
<evidence type="ECO:0000313" key="13">
    <source>
        <dbReference type="EMBL" id="TCS72372.1"/>
    </source>
</evidence>
<protein>
    <recommendedName>
        <fullName evidence="3">histidine kinase</fullName>
        <ecNumber evidence="3">2.7.13.3</ecNumber>
    </recommendedName>
</protein>
<dbReference type="GO" id="GO:0000155">
    <property type="term" value="F:phosphorelay sensor kinase activity"/>
    <property type="evidence" value="ECO:0007669"/>
    <property type="project" value="InterPro"/>
</dbReference>
<comment type="caution">
    <text evidence="13">The sequence shown here is derived from an EMBL/GenBank/DDBJ whole genome shotgun (WGS) entry which is preliminary data.</text>
</comment>
<proteinExistence type="predicted"/>
<keyword evidence="9" id="KW-0902">Two-component regulatory system</keyword>
<evidence type="ECO:0000259" key="11">
    <source>
        <dbReference type="PROSITE" id="PS50109"/>
    </source>
</evidence>
<dbReference type="InterPro" id="IPR003594">
    <property type="entry name" value="HATPase_dom"/>
</dbReference>
<evidence type="ECO:0000256" key="3">
    <source>
        <dbReference type="ARBA" id="ARBA00012438"/>
    </source>
</evidence>
<dbReference type="Proteomes" id="UP000295135">
    <property type="component" value="Unassembled WGS sequence"/>
</dbReference>
<dbReference type="PROSITE" id="PS50885">
    <property type="entry name" value="HAMP"/>
    <property type="match status" value="1"/>
</dbReference>
<dbReference type="SUPFAM" id="SSF47384">
    <property type="entry name" value="Homodimeric domain of signal transducing histidine kinase"/>
    <property type="match status" value="1"/>
</dbReference>
<dbReference type="PROSITE" id="PS50109">
    <property type="entry name" value="HIS_KIN"/>
    <property type="match status" value="1"/>
</dbReference>
<keyword evidence="5" id="KW-0808">Transferase</keyword>
<organism evidence="13 14">
    <name type="scientific">Sulfuritortus calidifontis</name>
    <dbReference type="NCBI Taxonomy" id="1914471"/>
    <lineage>
        <taxon>Bacteria</taxon>
        <taxon>Pseudomonadati</taxon>
        <taxon>Pseudomonadota</taxon>
        <taxon>Betaproteobacteria</taxon>
        <taxon>Nitrosomonadales</taxon>
        <taxon>Thiobacillaceae</taxon>
        <taxon>Sulfuritortus</taxon>
    </lineage>
</organism>
<gene>
    <name evidence="13" type="ORF">EDC61_10526</name>
</gene>
<dbReference type="CDD" id="cd00082">
    <property type="entry name" value="HisKA"/>
    <property type="match status" value="1"/>
</dbReference>
<keyword evidence="10" id="KW-0472">Membrane</keyword>
<reference evidence="13 14" key="1">
    <citation type="submission" date="2019-03" db="EMBL/GenBank/DDBJ databases">
        <title>Genomic Encyclopedia of Type Strains, Phase IV (KMG-IV): sequencing the most valuable type-strain genomes for metagenomic binning, comparative biology and taxonomic classification.</title>
        <authorList>
            <person name="Goeker M."/>
        </authorList>
    </citation>
    <scope>NUCLEOTIDE SEQUENCE [LARGE SCALE GENOMIC DNA]</scope>
    <source>
        <strain evidence="13 14">DSM 103923</strain>
    </source>
</reference>
<dbReference type="InterPro" id="IPR003661">
    <property type="entry name" value="HisK_dim/P_dom"/>
</dbReference>
<sequence length="492" mass="54842">MSSIRGKIALSYYLLAAVAVGFALFAYGDLRYLDRRIGQGVEVSAFREDVLEMRRHEKNYLLYRDASDLESAIRYAESARARLKQQSAFAELTAAGEIERLERQLLYYARLLMDYRQGPAPPASARLAQEVRVAGHAILERADALGEQERRLLAATVRQSQTALFISMGVVVALGLLIGQLLTRVVVRPLRRLEAELQPIAEGRFAYFHQVSRDREIVSLTDALNRMLEELELHRRKVLQSEKLASLGVLASGVAHELNNPLGNISNACQILLEELDASGDGGQREWLSQIDTETERARRIVRTLLDYSRRRAFSVERLSLDEVLAKCLTLVRNELPEREAVSLDLPPELVVHGDEQQLQQVFINLIKNAVDAAGASVRIRIGARRSTWQASPPSRQAHLVGDLELPHHEDAPLVVITVADNGPGIPADLLPRVFDPFFTTREPGHGVGLGLYIVEEIIQEHGGCIAVETPAEGGTRFTIWLPCLGQEDRHD</sequence>
<dbReference type="SUPFAM" id="SSF55874">
    <property type="entry name" value="ATPase domain of HSP90 chaperone/DNA topoisomerase II/histidine kinase"/>
    <property type="match status" value="1"/>
</dbReference>
<evidence type="ECO:0000256" key="1">
    <source>
        <dbReference type="ARBA" id="ARBA00000085"/>
    </source>
</evidence>
<dbReference type="Pfam" id="PF02518">
    <property type="entry name" value="HATPase_c"/>
    <property type="match status" value="1"/>
</dbReference>
<dbReference type="InterPro" id="IPR004358">
    <property type="entry name" value="Sig_transdc_His_kin-like_C"/>
</dbReference>
<dbReference type="PANTHER" id="PTHR43065">
    <property type="entry name" value="SENSOR HISTIDINE KINASE"/>
    <property type="match status" value="1"/>
</dbReference>
<dbReference type="CDD" id="cd06225">
    <property type="entry name" value="HAMP"/>
    <property type="match status" value="1"/>
</dbReference>
<dbReference type="InterPro" id="IPR036097">
    <property type="entry name" value="HisK_dim/P_sf"/>
</dbReference>
<dbReference type="AlphaFoldDB" id="A0A4R3JXW5"/>
<evidence type="ECO:0000259" key="12">
    <source>
        <dbReference type="PROSITE" id="PS50885"/>
    </source>
</evidence>
<comment type="catalytic activity">
    <reaction evidence="1">
        <text>ATP + protein L-histidine = ADP + protein N-phospho-L-histidine.</text>
        <dbReference type="EC" id="2.7.13.3"/>
    </reaction>
</comment>
<dbReference type="SMART" id="SM00304">
    <property type="entry name" value="HAMP"/>
    <property type="match status" value="1"/>
</dbReference>
<feature type="transmembrane region" description="Helical" evidence="10">
    <location>
        <begin position="163"/>
        <end position="182"/>
    </location>
</feature>
<dbReference type="RefSeq" id="WP_126463387.1">
    <property type="nucleotide sequence ID" value="NZ_AP018721.1"/>
</dbReference>
<dbReference type="InterPro" id="IPR005467">
    <property type="entry name" value="His_kinase_dom"/>
</dbReference>
<keyword evidence="10" id="KW-0812">Transmembrane</keyword>
<dbReference type="EC" id="2.7.13.3" evidence="3"/>
<feature type="transmembrane region" description="Helical" evidence="10">
    <location>
        <begin position="12"/>
        <end position="30"/>
    </location>
</feature>
<evidence type="ECO:0000256" key="9">
    <source>
        <dbReference type="ARBA" id="ARBA00023012"/>
    </source>
</evidence>
<evidence type="ECO:0000256" key="7">
    <source>
        <dbReference type="ARBA" id="ARBA00022777"/>
    </source>
</evidence>
<dbReference type="SMART" id="SM00387">
    <property type="entry name" value="HATPase_c"/>
    <property type="match status" value="1"/>
</dbReference>
<evidence type="ECO:0000256" key="10">
    <source>
        <dbReference type="SAM" id="Phobius"/>
    </source>
</evidence>
<dbReference type="SMART" id="SM00388">
    <property type="entry name" value="HisKA"/>
    <property type="match status" value="1"/>
</dbReference>
<dbReference type="Pfam" id="PF00672">
    <property type="entry name" value="HAMP"/>
    <property type="match status" value="1"/>
</dbReference>
<dbReference type="SUPFAM" id="SSF158472">
    <property type="entry name" value="HAMP domain-like"/>
    <property type="match status" value="1"/>
</dbReference>
<evidence type="ECO:0000256" key="5">
    <source>
        <dbReference type="ARBA" id="ARBA00022679"/>
    </source>
</evidence>
<evidence type="ECO:0000256" key="4">
    <source>
        <dbReference type="ARBA" id="ARBA00022553"/>
    </source>
</evidence>
<feature type="domain" description="Histidine kinase" evidence="11">
    <location>
        <begin position="253"/>
        <end position="486"/>
    </location>
</feature>
<keyword evidence="10" id="KW-1133">Transmembrane helix</keyword>
<keyword evidence="7" id="KW-0418">Kinase</keyword>
<keyword evidence="14" id="KW-1185">Reference proteome</keyword>
<evidence type="ECO:0000256" key="8">
    <source>
        <dbReference type="ARBA" id="ARBA00022840"/>
    </source>
</evidence>
<keyword evidence="6" id="KW-0547">Nucleotide-binding</keyword>
<accession>A0A4R3JXW5</accession>
<evidence type="ECO:0000256" key="2">
    <source>
        <dbReference type="ARBA" id="ARBA00004370"/>
    </source>
</evidence>
<dbReference type="Pfam" id="PF00512">
    <property type="entry name" value="HisKA"/>
    <property type="match status" value="1"/>
</dbReference>
<comment type="subcellular location">
    <subcellularLocation>
        <location evidence="2">Membrane</location>
    </subcellularLocation>
</comment>
<dbReference type="GO" id="GO:0005524">
    <property type="term" value="F:ATP binding"/>
    <property type="evidence" value="ECO:0007669"/>
    <property type="project" value="UniProtKB-KW"/>
</dbReference>
<dbReference type="Gene3D" id="1.10.287.130">
    <property type="match status" value="1"/>
</dbReference>
<dbReference type="InterPro" id="IPR036890">
    <property type="entry name" value="HATPase_C_sf"/>
</dbReference>
<feature type="domain" description="HAMP" evidence="12">
    <location>
        <begin position="184"/>
        <end position="236"/>
    </location>
</feature>
<dbReference type="PRINTS" id="PR00344">
    <property type="entry name" value="BCTRLSENSOR"/>
</dbReference>
<keyword evidence="4" id="KW-0597">Phosphoprotein</keyword>
<keyword evidence="8" id="KW-0067">ATP-binding</keyword>
<evidence type="ECO:0000313" key="14">
    <source>
        <dbReference type="Proteomes" id="UP000295135"/>
    </source>
</evidence>